<reference evidence="1" key="1">
    <citation type="submission" date="2022-11" db="EMBL/GenBank/DDBJ databases">
        <title>Lysinibacillus irui.</title>
        <authorList>
            <person name="Akintayo S.O."/>
        </authorList>
    </citation>
    <scope>NUCLEOTIDE SEQUENCE</scope>
    <source>
        <strain evidence="1">IRB4-01</strain>
    </source>
</reference>
<gene>
    <name evidence="1" type="ORF">OU989_02240</name>
</gene>
<evidence type="ECO:0000313" key="1">
    <source>
        <dbReference type="EMBL" id="WDV07321.1"/>
    </source>
</evidence>
<name>A0AAJ5RKE4_9BACI</name>
<protein>
    <submittedName>
        <fullName evidence="1">Uncharacterized protein</fullName>
    </submittedName>
</protein>
<dbReference type="SUPFAM" id="SSF54637">
    <property type="entry name" value="Thioesterase/thiol ester dehydrase-isomerase"/>
    <property type="match status" value="1"/>
</dbReference>
<dbReference type="Gene3D" id="3.10.129.10">
    <property type="entry name" value="Hotdog Thioesterase"/>
    <property type="match status" value="1"/>
</dbReference>
<evidence type="ECO:0000313" key="2">
    <source>
        <dbReference type="Proteomes" id="UP001219585"/>
    </source>
</evidence>
<dbReference type="EMBL" id="CP113527">
    <property type="protein sequence ID" value="WDV07321.1"/>
    <property type="molecule type" value="Genomic_DNA"/>
</dbReference>
<dbReference type="RefSeq" id="WP_274795493.1">
    <property type="nucleotide sequence ID" value="NZ_CP113527.1"/>
</dbReference>
<dbReference type="Proteomes" id="UP001219585">
    <property type="component" value="Chromosome"/>
</dbReference>
<dbReference type="AlphaFoldDB" id="A0AAJ5RKE4"/>
<accession>A0AAJ5RKE4</accession>
<proteinExistence type="predicted"/>
<sequence length="76" mass="8687">MAATALLTSVALDDNKKPALVPRVIPETVEETRLHETASERAKARAERKKESKALAQFISINDPWDYRLEMMEKYL</sequence>
<organism evidence="1 2">
    <name type="scientific">Lysinibacillus irui</name>
    <dbReference type="NCBI Taxonomy" id="2998077"/>
    <lineage>
        <taxon>Bacteria</taxon>
        <taxon>Bacillati</taxon>
        <taxon>Bacillota</taxon>
        <taxon>Bacilli</taxon>
        <taxon>Bacillales</taxon>
        <taxon>Bacillaceae</taxon>
        <taxon>Lysinibacillus</taxon>
    </lineage>
</organism>
<dbReference type="InterPro" id="IPR029069">
    <property type="entry name" value="HotDog_dom_sf"/>
</dbReference>
<dbReference type="KEGG" id="liu:OU989_02240"/>